<evidence type="ECO:0000259" key="1">
    <source>
        <dbReference type="Pfam" id="PF01636"/>
    </source>
</evidence>
<feature type="domain" description="Aminoglycoside phosphotransferase" evidence="1">
    <location>
        <begin position="30"/>
        <end position="236"/>
    </location>
</feature>
<accession>A0A9N7QAM0</accession>
<sequence>MDNQQFENNSDVVFAINAIFNNAPIESILPMPGGRSGAMLYLARVNGAGYVVKKVDPSRPMHKERAEQEFACMTIASELGVAPKLYYSNIELGLSIAEQIDGAPLARSAKYLERVAEALRRLHQGPEFPQGVDPAALAHLMDEYLLAQSGCGLPESIMQTIDEVHSMMASFVRSTPCHNDLNPTNIIETDRGVYFVDWEWAGMSNPFVDLAQLGVFGFPRAEQRVELLERYLERLPTDQERALMTMARGMALAVFAAGFYQTAQASGDHTSPDAFPMPDLLAYLGALRERASASVVAVSLLEEMRREIDTDAYGDAKRLLLLMASD</sequence>
<keyword evidence="3" id="KW-1185">Reference proteome</keyword>
<dbReference type="InterPro" id="IPR011009">
    <property type="entry name" value="Kinase-like_dom_sf"/>
</dbReference>
<gene>
    <name evidence="2" type="ORF">CCAX7_31250</name>
</gene>
<dbReference type="KEGG" id="ccot:CCAX7_31250"/>
<dbReference type="RefSeq" id="WP_119320355.1">
    <property type="nucleotide sequence ID" value="NZ_AP025739.1"/>
</dbReference>
<dbReference type="CDD" id="cd05151">
    <property type="entry name" value="ChoK-like"/>
    <property type="match status" value="1"/>
</dbReference>
<evidence type="ECO:0000313" key="2">
    <source>
        <dbReference type="EMBL" id="BDI31074.1"/>
    </source>
</evidence>
<evidence type="ECO:0000313" key="3">
    <source>
        <dbReference type="Proteomes" id="UP000287394"/>
    </source>
</evidence>
<organism evidence="2 3">
    <name type="scientific">Capsulimonas corticalis</name>
    <dbReference type="NCBI Taxonomy" id="2219043"/>
    <lineage>
        <taxon>Bacteria</taxon>
        <taxon>Bacillati</taxon>
        <taxon>Armatimonadota</taxon>
        <taxon>Armatimonadia</taxon>
        <taxon>Capsulimonadales</taxon>
        <taxon>Capsulimonadaceae</taxon>
        <taxon>Capsulimonas</taxon>
    </lineage>
</organism>
<dbReference type="SUPFAM" id="SSF56112">
    <property type="entry name" value="Protein kinase-like (PK-like)"/>
    <property type="match status" value="1"/>
</dbReference>
<dbReference type="OrthoDB" id="179763at2"/>
<protein>
    <recommendedName>
        <fullName evidence="1">Aminoglycoside phosphotransferase domain-containing protein</fullName>
    </recommendedName>
</protein>
<reference evidence="2 3" key="1">
    <citation type="journal article" date="2019" name="Int. J. Syst. Evol. Microbiol.">
        <title>Capsulimonas corticalis gen. nov., sp. nov., an aerobic capsulated bacterium, of a novel bacterial order, Capsulimonadales ord. nov., of the class Armatimonadia of the phylum Armatimonadetes.</title>
        <authorList>
            <person name="Li J."/>
            <person name="Kudo C."/>
            <person name="Tonouchi A."/>
        </authorList>
    </citation>
    <scope>NUCLEOTIDE SEQUENCE [LARGE SCALE GENOMIC DNA]</scope>
    <source>
        <strain evidence="2 3">AX-7</strain>
    </source>
</reference>
<dbReference type="Pfam" id="PF01636">
    <property type="entry name" value="APH"/>
    <property type="match status" value="1"/>
</dbReference>
<dbReference type="Gene3D" id="3.90.1200.10">
    <property type="match status" value="1"/>
</dbReference>
<dbReference type="PANTHER" id="PTHR40086:SF1">
    <property type="entry name" value="CELL CYCLE REGULATOR CCRZ"/>
    <property type="match status" value="1"/>
</dbReference>
<dbReference type="EMBL" id="AP025739">
    <property type="protein sequence ID" value="BDI31074.1"/>
    <property type="molecule type" value="Genomic_DNA"/>
</dbReference>
<dbReference type="AlphaFoldDB" id="A0A9N7QAM0"/>
<dbReference type="InterPro" id="IPR002575">
    <property type="entry name" value="Aminoglycoside_PTrfase"/>
</dbReference>
<proteinExistence type="predicted"/>
<dbReference type="PANTHER" id="PTHR40086">
    <property type="entry name" value="PHOSPHOTRANSFERASE YTMP-RELATED"/>
    <property type="match status" value="1"/>
</dbReference>
<dbReference type="InterPro" id="IPR052077">
    <property type="entry name" value="CcrZ_PhaseVar_Mediator"/>
</dbReference>
<dbReference type="Proteomes" id="UP000287394">
    <property type="component" value="Chromosome"/>
</dbReference>
<name>A0A9N7QAM0_9BACT</name>